<dbReference type="EMBL" id="LNXY01000031">
    <property type="protein sequence ID" value="KTC84641.1"/>
    <property type="molecule type" value="Genomic_DNA"/>
</dbReference>
<evidence type="ECO:0008006" key="3">
    <source>
        <dbReference type="Google" id="ProtNLM"/>
    </source>
</evidence>
<dbReference type="Pfam" id="PF14063">
    <property type="entry name" value="DUF4254"/>
    <property type="match status" value="1"/>
</dbReference>
<sequence>MLSFSELIFTDSMEYLMTDFVTVTEIANLHRDCIIRWKNSGLQLSYQHFLALVEENHAFNYQLWHAEDRARRDDMGHEFVYLAKREIDHYNQQRNNRMEAMDEWFYNTLQPKSSISCPVHSETPGMMIDRLSILALKAYHMNLQIDRDNVDEIHRENCRRKWETILAQQNQLLNCLQQLIEEIKTGSRTFRVYHQFKMYNDPALNPQLYLAAEEPL</sequence>
<keyword evidence="2" id="KW-1185">Reference proteome</keyword>
<gene>
    <name evidence="1" type="ORF">Ldro_2805</name>
</gene>
<evidence type="ECO:0000313" key="2">
    <source>
        <dbReference type="Proteomes" id="UP000054736"/>
    </source>
</evidence>
<dbReference type="STRING" id="1212489.Ldro_2805"/>
<reference evidence="1 2" key="1">
    <citation type="submission" date="2015-11" db="EMBL/GenBank/DDBJ databases">
        <title>Genomic analysis of 38 Legionella species identifies large and diverse effector repertoires.</title>
        <authorList>
            <person name="Burstein D."/>
            <person name="Amaro F."/>
            <person name="Zusman T."/>
            <person name="Lifshitz Z."/>
            <person name="Cohen O."/>
            <person name="Gilbert J.A."/>
            <person name="Pupko T."/>
            <person name="Shuman H.A."/>
            <person name="Segal G."/>
        </authorList>
    </citation>
    <scope>NUCLEOTIDE SEQUENCE [LARGE SCALE GENOMIC DNA]</scope>
    <source>
        <strain evidence="1 2">ATCC 700990</strain>
    </source>
</reference>
<dbReference type="InterPro" id="IPR025350">
    <property type="entry name" value="DUF4254"/>
</dbReference>
<comment type="caution">
    <text evidence="1">The sequence shown here is derived from an EMBL/GenBank/DDBJ whole genome shotgun (WGS) entry which is preliminary data.</text>
</comment>
<proteinExistence type="predicted"/>
<evidence type="ECO:0000313" key="1">
    <source>
        <dbReference type="EMBL" id="KTC84641.1"/>
    </source>
</evidence>
<name>A0A0W0SN09_9GAMM</name>
<accession>A0A0W0SN09</accession>
<protein>
    <recommendedName>
        <fullName evidence="3">DUF4254 domain-containing protein</fullName>
    </recommendedName>
</protein>
<organism evidence="1 2">
    <name type="scientific">Legionella drozanskii LLAP-1</name>
    <dbReference type="NCBI Taxonomy" id="1212489"/>
    <lineage>
        <taxon>Bacteria</taxon>
        <taxon>Pseudomonadati</taxon>
        <taxon>Pseudomonadota</taxon>
        <taxon>Gammaproteobacteria</taxon>
        <taxon>Legionellales</taxon>
        <taxon>Legionellaceae</taxon>
        <taxon>Legionella</taxon>
    </lineage>
</organism>
<dbReference type="PATRIC" id="fig|1212489.4.peg.2958"/>
<dbReference type="AlphaFoldDB" id="A0A0W0SN09"/>
<dbReference type="Proteomes" id="UP000054736">
    <property type="component" value="Unassembled WGS sequence"/>
</dbReference>